<keyword evidence="2" id="KW-1185">Reference proteome</keyword>
<organism evidence="1 2">
    <name type="scientific">Mesorhizobium escarrei</name>
    <dbReference type="NCBI Taxonomy" id="666018"/>
    <lineage>
        <taxon>Bacteria</taxon>
        <taxon>Pseudomonadati</taxon>
        <taxon>Pseudomonadota</taxon>
        <taxon>Alphaproteobacteria</taxon>
        <taxon>Hyphomicrobiales</taxon>
        <taxon>Phyllobacteriaceae</taxon>
        <taxon>Mesorhizobium</taxon>
    </lineage>
</organism>
<proteinExistence type="predicted"/>
<accession>A0ABM9DJU6</accession>
<comment type="caution">
    <text evidence="1">The sequence shown here is derived from an EMBL/GenBank/DDBJ whole genome shotgun (WGS) entry which is preliminary data.</text>
</comment>
<dbReference type="Proteomes" id="UP001153050">
    <property type="component" value="Unassembled WGS sequence"/>
</dbReference>
<evidence type="ECO:0000313" key="2">
    <source>
        <dbReference type="Proteomes" id="UP001153050"/>
    </source>
</evidence>
<protein>
    <submittedName>
        <fullName evidence="1">Uncharacterized protein</fullName>
    </submittedName>
</protein>
<sequence length="38" mass="4246">MMVENNARAIATRVLIYRGTIRPERVRDATSIAMAAQV</sequence>
<name>A0ABM9DJU6_9HYPH</name>
<dbReference type="EMBL" id="CAKXZT010000062">
    <property type="protein sequence ID" value="CAH2396870.1"/>
    <property type="molecule type" value="Genomic_DNA"/>
</dbReference>
<gene>
    <name evidence="1" type="ORF">MES5069_1540001</name>
</gene>
<evidence type="ECO:0000313" key="1">
    <source>
        <dbReference type="EMBL" id="CAH2396870.1"/>
    </source>
</evidence>
<reference evidence="1 2" key="1">
    <citation type="submission" date="2022-03" db="EMBL/GenBank/DDBJ databases">
        <authorList>
            <person name="Brunel B."/>
        </authorList>
    </citation>
    <scope>NUCLEOTIDE SEQUENCE [LARGE SCALE GENOMIC DNA]</scope>
    <source>
        <strain evidence="1">STM5069sample</strain>
    </source>
</reference>